<keyword evidence="1" id="KW-1133">Transmembrane helix</keyword>
<evidence type="ECO:0000313" key="3">
    <source>
        <dbReference type="Proteomes" id="UP000712600"/>
    </source>
</evidence>
<accession>A0A8S9R8X0</accession>
<keyword evidence="1" id="KW-0812">Transmembrane</keyword>
<gene>
    <name evidence="2" type="ORF">F2Q69_00012452</name>
</gene>
<sequence length="248" mass="27477">MGWSSLSNLVIFMWWLVAICLLCCLSSLLACGILGFPQNMSGFEGVVLFVAVSLSSRHFVRWLDLLKTVKLRQQSFVSLLEQMYFQLWTLPHAAGDVASKVDGAFHSDCSWQLGAQSSHTSSLSKGFHPMSTLLLVMPQQSPLSYESVTNSSSPFYLAYAHRDTRLGSDGPKGKGYGLSRFPLDPSGFRLDHQSWLGELVGKDGLRYGRFGHLDMVLALVLFRLRAGRSGTRLGVSVWNGCLPEPRLE</sequence>
<protein>
    <submittedName>
        <fullName evidence="2">Uncharacterized protein</fullName>
    </submittedName>
</protein>
<name>A0A8S9R8X0_BRACR</name>
<organism evidence="2 3">
    <name type="scientific">Brassica cretica</name>
    <name type="common">Mustard</name>
    <dbReference type="NCBI Taxonomy" id="69181"/>
    <lineage>
        <taxon>Eukaryota</taxon>
        <taxon>Viridiplantae</taxon>
        <taxon>Streptophyta</taxon>
        <taxon>Embryophyta</taxon>
        <taxon>Tracheophyta</taxon>
        <taxon>Spermatophyta</taxon>
        <taxon>Magnoliopsida</taxon>
        <taxon>eudicotyledons</taxon>
        <taxon>Gunneridae</taxon>
        <taxon>Pentapetalae</taxon>
        <taxon>rosids</taxon>
        <taxon>malvids</taxon>
        <taxon>Brassicales</taxon>
        <taxon>Brassicaceae</taxon>
        <taxon>Brassiceae</taxon>
        <taxon>Brassica</taxon>
    </lineage>
</organism>
<keyword evidence="1" id="KW-0472">Membrane</keyword>
<proteinExistence type="predicted"/>
<comment type="caution">
    <text evidence="2">The sequence shown here is derived from an EMBL/GenBank/DDBJ whole genome shotgun (WGS) entry which is preliminary data.</text>
</comment>
<dbReference type="EMBL" id="QGKX02000996">
    <property type="protein sequence ID" value="KAF3560086.1"/>
    <property type="molecule type" value="Genomic_DNA"/>
</dbReference>
<evidence type="ECO:0000313" key="2">
    <source>
        <dbReference type="EMBL" id="KAF3560086.1"/>
    </source>
</evidence>
<evidence type="ECO:0000256" key="1">
    <source>
        <dbReference type="SAM" id="Phobius"/>
    </source>
</evidence>
<dbReference type="Proteomes" id="UP000712600">
    <property type="component" value="Unassembled WGS sequence"/>
</dbReference>
<dbReference type="AlphaFoldDB" id="A0A8S9R8X0"/>
<reference evidence="2" key="1">
    <citation type="submission" date="2019-12" db="EMBL/GenBank/DDBJ databases">
        <title>Genome sequencing and annotation of Brassica cretica.</title>
        <authorList>
            <person name="Studholme D.J."/>
            <person name="Sarris P."/>
        </authorList>
    </citation>
    <scope>NUCLEOTIDE SEQUENCE</scope>
    <source>
        <strain evidence="2">PFS-109/04</strain>
        <tissue evidence="2">Leaf</tissue>
    </source>
</reference>
<feature type="transmembrane region" description="Helical" evidence="1">
    <location>
        <begin position="12"/>
        <end position="36"/>
    </location>
</feature>